<dbReference type="AlphaFoldDB" id="A0A1G1ZD16"/>
<proteinExistence type="predicted"/>
<accession>A0A1G1ZD16</accession>
<gene>
    <name evidence="2" type="ORF">A3G58_02695</name>
</gene>
<dbReference type="Proteomes" id="UP000177801">
    <property type="component" value="Unassembled WGS sequence"/>
</dbReference>
<feature type="transmembrane region" description="Helical" evidence="1">
    <location>
        <begin position="45"/>
        <end position="65"/>
    </location>
</feature>
<keyword evidence="1" id="KW-0472">Membrane</keyword>
<sequence length="68" mass="7471">MHIKKGIRISLFGTGIEAIGMLLDVLHHVDIGIHAEEGLLTLNHFIIFAGFAINFVGVLLTMMSARKQ</sequence>
<evidence type="ECO:0000313" key="3">
    <source>
        <dbReference type="Proteomes" id="UP000177801"/>
    </source>
</evidence>
<comment type="caution">
    <text evidence="2">The sequence shown here is derived from an EMBL/GenBank/DDBJ whole genome shotgun (WGS) entry which is preliminary data.</text>
</comment>
<evidence type="ECO:0000313" key="2">
    <source>
        <dbReference type="EMBL" id="OGY62512.1"/>
    </source>
</evidence>
<dbReference type="EMBL" id="MHJD01000013">
    <property type="protein sequence ID" value="OGY62512.1"/>
    <property type="molecule type" value="Genomic_DNA"/>
</dbReference>
<keyword evidence="1" id="KW-1133">Transmembrane helix</keyword>
<name>A0A1G1ZD16_9BACT</name>
<reference evidence="2 3" key="1">
    <citation type="journal article" date="2016" name="Nat. Commun.">
        <title>Thousands of microbial genomes shed light on interconnected biogeochemical processes in an aquifer system.</title>
        <authorList>
            <person name="Anantharaman K."/>
            <person name="Brown C.T."/>
            <person name="Hug L.A."/>
            <person name="Sharon I."/>
            <person name="Castelle C.J."/>
            <person name="Probst A.J."/>
            <person name="Thomas B.C."/>
            <person name="Singh A."/>
            <person name="Wilkins M.J."/>
            <person name="Karaoz U."/>
            <person name="Brodie E.L."/>
            <person name="Williams K.H."/>
            <person name="Hubbard S.S."/>
            <person name="Banfield J.F."/>
        </authorList>
    </citation>
    <scope>NUCLEOTIDE SEQUENCE [LARGE SCALE GENOMIC DNA]</scope>
</reference>
<feature type="transmembrane region" description="Helical" evidence="1">
    <location>
        <begin position="7"/>
        <end position="25"/>
    </location>
</feature>
<evidence type="ECO:0000256" key="1">
    <source>
        <dbReference type="SAM" id="Phobius"/>
    </source>
</evidence>
<organism evidence="2 3">
    <name type="scientific">Candidatus Colwellbacteria bacterium RIFCSPLOWO2_12_FULL_46_17</name>
    <dbReference type="NCBI Taxonomy" id="1797695"/>
    <lineage>
        <taxon>Bacteria</taxon>
        <taxon>Candidatus Colwelliibacteriota</taxon>
    </lineage>
</organism>
<keyword evidence="1" id="KW-0812">Transmembrane</keyword>
<protein>
    <submittedName>
        <fullName evidence="2">Uncharacterized protein</fullName>
    </submittedName>
</protein>